<dbReference type="InterPro" id="IPR032465">
    <property type="entry name" value="ACMSD"/>
</dbReference>
<sequence length="407" mass="45310">MSDLPWVISVDDHVVEPKDVWTSRLPSALRDRGPHVVEDTCEMSFNPVTGAHSFVKGGNGPIADWWVYGDALRPIPQVMACAGSKPEDFTLQPIPFSEMRPGCYDRDARLADMDINHVERSLCFPTFPRFAGQMFHEAPDKEVALLSVRAFNDWMIEEWCGPSGGRLIPLCIVPLWDAQLAATEVRRIAATGCRAITFPELPTFLGLPSIHDRDHFWEPLWQACNDTGVTIHMHIGSGSKMPQTSIDAPSGVGVAVTSINAFMALADWLLSGVLARYPNLKIAFSESQVGWMPYVFERCDRVFQQSSGWCEINPSVTELPSSYVPGRVYGCFFDDMVGVETRHLIGVTQMLFETDYPHQDSTWPNTPDVVARIAERVSARELEMMVRTNAIDLLGLDPVSLVPKALT</sequence>
<organism evidence="3">
    <name type="scientific">freshwater metagenome</name>
    <dbReference type="NCBI Taxonomy" id="449393"/>
    <lineage>
        <taxon>unclassified sequences</taxon>
        <taxon>metagenomes</taxon>
        <taxon>ecological metagenomes</taxon>
    </lineage>
</organism>
<dbReference type="EMBL" id="CAFBNJ010000002">
    <property type="protein sequence ID" value="CAB4939352.1"/>
    <property type="molecule type" value="Genomic_DNA"/>
</dbReference>
<evidence type="ECO:0000313" key="9">
    <source>
        <dbReference type="EMBL" id="CAB4998006.1"/>
    </source>
</evidence>
<evidence type="ECO:0000313" key="6">
    <source>
        <dbReference type="EMBL" id="CAB4612062.1"/>
    </source>
</evidence>
<name>A0A6J5ZUQ1_9ZZZZ</name>
<dbReference type="EMBL" id="CAEZTY010000129">
    <property type="protein sequence ID" value="CAB4601154.1"/>
    <property type="molecule type" value="Genomic_DNA"/>
</dbReference>
<evidence type="ECO:0000313" key="3">
    <source>
        <dbReference type="EMBL" id="CAB4344949.1"/>
    </source>
</evidence>
<dbReference type="GO" id="GO:0005737">
    <property type="term" value="C:cytoplasm"/>
    <property type="evidence" value="ECO:0007669"/>
    <property type="project" value="TreeGrafter"/>
</dbReference>
<reference evidence="3" key="1">
    <citation type="submission" date="2020-05" db="EMBL/GenBank/DDBJ databases">
        <authorList>
            <person name="Chiriac C."/>
            <person name="Salcher M."/>
            <person name="Ghai R."/>
            <person name="Kavagutti S V."/>
        </authorList>
    </citation>
    <scope>NUCLEOTIDE SEQUENCE</scope>
</reference>
<keyword evidence="1" id="KW-0456">Lyase</keyword>
<dbReference type="EMBL" id="CAFAAM010000106">
    <property type="protein sequence ID" value="CAB4806383.1"/>
    <property type="molecule type" value="Genomic_DNA"/>
</dbReference>
<evidence type="ECO:0000313" key="5">
    <source>
        <dbReference type="EMBL" id="CAB4601154.1"/>
    </source>
</evidence>
<dbReference type="GO" id="GO:0016787">
    <property type="term" value="F:hydrolase activity"/>
    <property type="evidence" value="ECO:0007669"/>
    <property type="project" value="InterPro"/>
</dbReference>
<dbReference type="EMBL" id="CAEUNJ010000002">
    <property type="protein sequence ID" value="CAB4370217.1"/>
    <property type="molecule type" value="Genomic_DNA"/>
</dbReference>
<evidence type="ECO:0000259" key="2">
    <source>
        <dbReference type="Pfam" id="PF04909"/>
    </source>
</evidence>
<evidence type="ECO:0000256" key="1">
    <source>
        <dbReference type="ARBA" id="ARBA00023239"/>
    </source>
</evidence>
<dbReference type="InterPro" id="IPR006680">
    <property type="entry name" value="Amidohydro-rel"/>
</dbReference>
<dbReference type="EMBL" id="CAEZVC010000003">
    <property type="protein sequence ID" value="CAB4612062.1"/>
    <property type="molecule type" value="Genomic_DNA"/>
</dbReference>
<dbReference type="Pfam" id="PF04909">
    <property type="entry name" value="Amidohydro_2"/>
    <property type="match status" value="1"/>
</dbReference>
<evidence type="ECO:0000313" key="8">
    <source>
        <dbReference type="EMBL" id="CAB4939352.1"/>
    </source>
</evidence>
<dbReference type="PANTHER" id="PTHR21240:SF28">
    <property type="entry name" value="ISO-OROTATE DECARBOXYLASE (EUROFUNG)"/>
    <property type="match status" value="1"/>
</dbReference>
<feature type="domain" description="Amidohydrolase-related" evidence="2">
    <location>
        <begin position="95"/>
        <end position="396"/>
    </location>
</feature>
<dbReference type="EMBL" id="CAESAL010000061">
    <property type="protein sequence ID" value="CAB4344949.1"/>
    <property type="molecule type" value="Genomic_DNA"/>
</dbReference>
<dbReference type="Gene3D" id="3.20.20.140">
    <property type="entry name" value="Metal-dependent hydrolases"/>
    <property type="match status" value="1"/>
</dbReference>
<dbReference type="AlphaFoldDB" id="A0A6J5ZUQ1"/>
<evidence type="ECO:0000313" key="4">
    <source>
        <dbReference type="EMBL" id="CAB4370217.1"/>
    </source>
</evidence>
<protein>
    <submittedName>
        <fullName evidence="3">Unannotated protein</fullName>
    </submittedName>
</protein>
<dbReference type="GO" id="GO:0019748">
    <property type="term" value="P:secondary metabolic process"/>
    <property type="evidence" value="ECO:0007669"/>
    <property type="project" value="TreeGrafter"/>
</dbReference>
<gene>
    <name evidence="5" type="ORF">UFOPK1762_01935</name>
    <name evidence="6" type="ORF">UFOPK1906_00109</name>
    <name evidence="7" type="ORF">UFOPK3010_00888</name>
    <name evidence="3" type="ORF">UFOPK3331_01443</name>
    <name evidence="8" type="ORF">UFOPK3785_00069</name>
    <name evidence="9" type="ORF">UFOPK3927_01708</name>
    <name evidence="4" type="ORF">UFOPK4201_00073</name>
</gene>
<dbReference type="EMBL" id="CAFBOK010000258">
    <property type="protein sequence ID" value="CAB4998006.1"/>
    <property type="molecule type" value="Genomic_DNA"/>
</dbReference>
<dbReference type="SUPFAM" id="SSF51556">
    <property type="entry name" value="Metallo-dependent hydrolases"/>
    <property type="match status" value="1"/>
</dbReference>
<dbReference type="PANTHER" id="PTHR21240">
    <property type="entry name" value="2-AMINO-3-CARBOXYLMUCONATE-6-SEMIALDEHYDE DECARBOXYLASE"/>
    <property type="match status" value="1"/>
</dbReference>
<accession>A0A6J5ZUQ1</accession>
<evidence type="ECO:0000313" key="7">
    <source>
        <dbReference type="EMBL" id="CAB4806383.1"/>
    </source>
</evidence>
<dbReference type="GO" id="GO:0016831">
    <property type="term" value="F:carboxy-lyase activity"/>
    <property type="evidence" value="ECO:0007669"/>
    <property type="project" value="InterPro"/>
</dbReference>
<proteinExistence type="predicted"/>
<dbReference type="InterPro" id="IPR032466">
    <property type="entry name" value="Metal_Hydrolase"/>
</dbReference>